<keyword evidence="17" id="KW-1185">Reference proteome</keyword>
<dbReference type="SUPFAM" id="SSF88723">
    <property type="entry name" value="PIN domain-like"/>
    <property type="match status" value="1"/>
</dbReference>
<dbReference type="SMART" id="SM00484">
    <property type="entry name" value="XPGI"/>
    <property type="match status" value="1"/>
</dbReference>
<evidence type="ECO:0000256" key="1">
    <source>
        <dbReference type="ARBA" id="ARBA00001946"/>
    </source>
</evidence>
<evidence type="ECO:0000256" key="9">
    <source>
        <dbReference type="ARBA" id="ARBA00023204"/>
    </source>
</evidence>
<dbReference type="InterPro" id="IPR006084">
    <property type="entry name" value="XPG/Rad2"/>
</dbReference>
<dbReference type="CDD" id="cd09869">
    <property type="entry name" value="PIN_GEN1"/>
    <property type="match status" value="1"/>
</dbReference>
<dbReference type="GO" id="GO:0006281">
    <property type="term" value="P:DNA repair"/>
    <property type="evidence" value="ECO:0007669"/>
    <property type="project" value="UniProtKB-KW"/>
</dbReference>
<feature type="domain" description="XPG-I" evidence="14">
    <location>
        <begin position="137"/>
        <end position="207"/>
    </location>
</feature>
<keyword evidence="7" id="KW-0378">Hydrolase</keyword>
<keyword evidence="8" id="KW-0460">Magnesium</keyword>
<dbReference type="CDD" id="cd00024">
    <property type="entry name" value="CD_CSD"/>
    <property type="match status" value="1"/>
</dbReference>
<reference evidence="17" key="1">
    <citation type="journal article" date="2019" name="Nat. Commun.">
        <title>The genome of broomcorn millet.</title>
        <authorList>
            <person name="Zou C."/>
            <person name="Miki D."/>
            <person name="Li D."/>
            <person name="Tang Q."/>
            <person name="Xiao L."/>
            <person name="Rajput S."/>
            <person name="Deng P."/>
            <person name="Jia W."/>
            <person name="Huang R."/>
            <person name="Zhang M."/>
            <person name="Sun Y."/>
            <person name="Hu J."/>
            <person name="Fu X."/>
            <person name="Schnable P.S."/>
            <person name="Li F."/>
            <person name="Zhang H."/>
            <person name="Feng B."/>
            <person name="Zhu X."/>
            <person name="Liu R."/>
            <person name="Schnable J.C."/>
            <person name="Zhu J.-K."/>
            <person name="Zhang H."/>
        </authorList>
    </citation>
    <scope>NUCLEOTIDE SEQUENCE [LARGE SCALE GENOMIC DNA]</scope>
</reference>
<evidence type="ECO:0000256" key="8">
    <source>
        <dbReference type="ARBA" id="ARBA00022842"/>
    </source>
</evidence>
<accession>A0A3L6TDR4</accession>
<feature type="compositionally biased region" description="Basic and acidic residues" evidence="13">
    <location>
        <begin position="544"/>
        <end position="554"/>
    </location>
</feature>
<evidence type="ECO:0000313" key="17">
    <source>
        <dbReference type="Proteomes" id="UP000275267"/>
    </source>
</evidence>
<keyword evidence="5" id="KW-0255">Endonuclease</keyword>
<sequence>MGVGGSFWDLLKPYARHEGAGYLRGRRVAVDLSFWVVSHSTAIRARSPGARKPHLRNTFFRTLCLFAKMGAFPVFVVDGQPSPLKSQARAARFFRGSGMDLTALPSTVAESSGAATPVKGRNAAFTRCVEECVELLEYLGMPVLWAKGEAEALCAQLNNEGHVDACITADSDAFLFGAKTVIKVLKSNCKEPFECYNIADIEAGLGLKRKQMVAMALLIGSDHDLHGVPGFGLETALRFVQLFDEDEILDKLREIGRGMYPFLEGLDNTHIDDIPSSFTKGSIVKSPHCSHCGHPGSKKNHSKVGCNYCLVDALKNCVEKPAGFKCECPGCEKAHDLKEQRKHENWQIKVCRRIAAETNFPNEEIIKLYLRDDNLDKEKGVPLLSWNKPDVEALVDFLTYSQNWEPCYIRQRMLPMLSTIYLREVASSPSTPLLLYDQYEFDSIQRIKIRHGHPYYLVKWKRGTRGMNSSISSKKPVTEGETSSEVVVLDEDEDDGAVVSESSELLDEPDVPQVLTDDGCCFLLTDEDIQLVSSAFPKETARFQEQQRLKEAKSRSRKSKSSTSSAFETPKGPRPSGVQLSITEFYRRSKKGLSIESGKKPVAEGEASKEGSRKASDRDPNNGQPKSTRRRLHFD</sequence>
<dbReference type="Proteomes" id="UP000275267">
    <property type="component" value="Unassembled WGS sequence"/>
</dbReference>
<keyword evidence="6" id="KW-0227">DNA damage</keyword>
<dbReference type="PRINTS" id="PR00853">
    <property type="entry name" value="XPGRADSUPER"/>
</dbReference>
<dbReference type="Pfam" id="PF00867">
    <property type="entry name" value="XPG_I"/>
    <property type="match status" value="1"/>
</dbReference>
<comment type="similarity">
    <text evidence="11">Belongs to the XPG/RAD2 endonuclease family. GEN subfamily.</text>
</comment>
<dbReference type="GO" id="GO:0009555">
    <property type="term" value="P:pollen development"/>
    <property type="evidence" value="ECO:0007669"/>
    <property type="project" value="TreeGrafter"/>
</dbReference>
<dbReference type="OrthoDB" id="2959108at2759"/>
<dbReference type="Gene3D" id="3.40.50.1010">
    <property type="entry name" value="5'-nuclease"/>
    <property type="match status" value="1"/>
</dbReference>
<feature type="domain" description="XPG N-terminal" evidence="15">
    <location>
        <begin position="1"/>
        <end position="99"/>
    </location>
</feature>
<organism evidence="16 17">
    <name type="scientific">Panicum miliaceum</name>
    <name type="common">Proso millet</name>
    <name type="synonym">Broomcorn millet</name>
    <dbReference type="NCBI Taxonomy" id="4540"/>
    <lineage>
        <taxon>Eukaryota</taxon>
        <taxon>Viridiplantae</taxon>
        <taxon>Streptophyta</taxon>
        <taxon>Embryophyta</taxon>
        <taxon>Tracheophyta</taxon>
        <taxon>Spermatophyta</taxon>
        <taxon>Magnoliopsida</taxon>
        <taxon>Liliopsida</taxon>
        <taxon>Poales</taxon>
        <taxon>Poaceae</taxon>
        <taxon>PACMAD clade</taxon>
        <taxon>Panicoideae</taxon>
        <taxon>Panicodae</taxon>
        <taxon>Paniceae</taxon>
        <taxon>Panicinae</taxon>
        <taxon>Panicum</taxon>
        <taxon>Panicum sect. Panicum</taxon>
    </lineage>
</organism>
<comment type="caution">
    <text evidence="16">The sequence shown here is derived from an EMBL/GenBank/DDBJ whole genome shotgun (WGS) entry which is preliminary data.</text>
</comment>
<evidence type="ECO:0000259" key="14">
    <source>
        <dbReference type="SMART" id="SM00484"/>
    </source>
</evidence>
<dbReference type="SMART" id="SM00485">
    <property type="entry name" value="XPGN"/>
    <property type="match status" value="1"/>
</dbReference>
<dbReference type="InterPro" id="IPR036279">
    <property type="entry name" value="5-3_exonuclease_C_sf"/>
</dbReference>
<evidence type="ECO:0000256" key="11">
    <source>
        <dbReference type="ARBA" id="ARBA00038112"/>
    </source>
</evidence>
<evidence type="ECO:0000313" key="16">
    <source>
        <dbReference type="EMBL" id="RLN34976.1"/>
    </source>
</evidence>
<keyword evidence="4" id="KW-0479">Metal-binding</keyword>
<comment type="subcellular location">
    <subcellularLocation>
        <location evidence="2">Nucleus</location>
    </subcellularLocation>
</comment>
<dbReference type="SUPFAM" id="SSF47807">
    <property type="entry name" value="5' to 3' exonuclease, C-terminal subdomain"/>
    <property type="match status" value="1"/>
</dbReference>
<evidence type="ECO:0000256" key="3">
    <source>
        <dbReference type="ARBA" id="ARBA00022722"/>
    </source>
</evidence>
<gene>
    <name evidence="16" type="ORF">C2845_PM03G03670</name>
</gene>
<evidence type="ECO:0000256" key="5">
    <source>
        <dbReference type="ARBA" id="ARBA00022759"/>
    </source>
</evidence>
<evidence type="ECO:0000256" key="4">
    <source>
        <dbReference type="ARBA" id="ARBA00022723"/>
    </source>
</evidence>
<dbReference type="Pfam" id="PF00752">
    <property type="entry name" value="XPG_N"/>
    <property type="match status" value="1"/>
</dbReference>
<dbReference type="AlphaFoldDB" id="A0A3L6TDR4"/>
<dbReference type="InterPro" id="IPR006085">
    <property type="entry name" value="XPG_DNA_repair_N"/>
</dbReference>
<dbReference type="STRING" id="4540.A0A3L6TDR4"/>
<proteinExistence type="inferred from homology"/>
<feature type="region of interest" description="Disordered" evidence="13">
    <location>
        <begin position="467"/>
        <end position="507"/>
    </location>
</feature>
<dbReference type="FunFam" id="3.40.50.1010:FF:000032">
    <property type="entry name" value="Flap endonuclease GEN-like 1"/>
    <property type="match status" value="1"/>
</dbReference>
<dbReference type="Gene3D" id="1.10.150.20">
    <property type="entry name" value="5' to 3' exonuclease, C-terminal subdomain"/>
    <property type="match status" value="1"/>
</dbReference>
<comment type="cofactor">
    <cofactor evidence="1">
        <name>Mg(2+)</name>
        <dbReference type="ChEBI" id="CHEBI:18420"/>
    </cofactor>
</comment>
<evidence type="ECO:0000256" key="12">
    <source>
        <dbReference type="ARBA" id="ARBA00073453"/>
    </source>
</evidence>
<dbReference type="InterPro" id="IPR029060">
    <property type="entry name" value="PIN-like_dom_sf"/>
</dbReference>
<evidence type="ECO:0000256" key="6">
    <source>
        <dbReference type="ARBA" id="ARBA00022763"/>
    </source>
</evidence>
<feature type="compositionally biased region" description="Basic and acidic residues" evidence="13">
    <location>
        <begin position="597"/>
        <end position="620"/>
    </location>
</feature>
<name>A0A3L6TDR4_PANMI</name>
<evidence type="ECO:0000256" key="13">
    <source>
        <dbReference type="SAM" id="MobiDB-lite"/>
    </source>
</evidence>
<protein>
    <recommendedName>
        <fullName evidence="12">Flap endonuclease GEN-like 1</fullName>
    </recommendedName>
</protein>
<keyword evidence="10" id="KW-0539">Nucleus</keyword>
<dbReference type="InterPro" id="IPR006086">
    <property type="entry name" value="XPG-I_dom"/>
</dbReference>
<evidence type="ECO:0000256" key="10">
    <source>
        <dbReference type="ARBA" id="ARBA00023242"/>
    </source>
</evidence>
<evidence type="ECO:0000256" key="2">
    <source>
        <dbReference type="ARBA" id="ARBA00004123"/>
    </source>
</evidence>
<keyword evidence="3" id="KW-0540">Nuclease</keyword>
<dbReference type="FunFam" id="1.10.150.20:FF:000030">
    <property type="entry name" value="Flap endonuclease GEN-like 1"/>
    <property type="match status" value="1"/>
</dbReference>
<feature type="region of interest" description="Disordered" evidence="13">
    <location>
        <begin position="544"/>
        <end position="635"/>
    </location>
</feature>
<dbReference type="GO" id="GO:0046872">
    <property type="term" value="F:metal ion binding"/>
    <property type="evidence" value="ECO:0007669"/>
    <property type="project" value="UniProtKB-KW"/>
</dbReference>
<evidence type="ECO:0000256" key="7">
    <source>
        <dbReference type="ARBA" id="ARBA00022801"/>
    </source>
</evidence>
<dbReference type="PANTHER" id="PTHR11081:SF59">
    <property type="entry name" value="FI23547P1"/>
    <property type="match status" value="1"/>
</dbReference>
<dbReference type="PANTHER" id="PTHR11081">
    <property type="entry name" value="FLAP ENDONUCLEASE FAMILY MEMBER"/>
    <property type="match status" value="1"/>
</dbReference>
<dbReference type="EMBL" id="PQIB02000002">
    <property type="protein sequence ID" value="RLN34976.1"/>
    <property type="molecule type" value="Genomic_DNA"/>
</dbReference>
<evidence type="ECO:0000259" key="15">
    <source>
        <dbReference type="SMART" id="SM00485"/>
    </source>
</evidence>
<dbReference type="GO" id="GO:0017108">
    <property type="term" value="F:5'-flap endonuclease activity"/>
    <property type="evidence" value="ECO:0007669"/>
    <property type="project" value="TreeGrafter"/>
</dbReference>
<dbReference type="GO" id="GO:0005634">
    <property type="term" value="C:nucleus"/>
    <property type="evidence" value="ECO:0007669"/>
    <property type="project" value="UniProtKB-SubCell"/>
</dbReference>
<keyword evidence="9" id="KW-0234">DNA repair</keyword>